<gene>
    <name evidence="9" type="ORF">DKT75_09250</name>
</gene>
<reference evidence="9 10" key="1">
    <citation type="submission" date="2018-05" db="EMBL/GenBank/DDBJ databases">
        <title>Leucothrix arctica sp. nov., isolated from Arctic seawater.</title>
        <authorList>
            <person name="Choi A."/>
            <person name="Baek K."/>
        </authorList>
    </citation>
    <scope>NUCLEOTIDE SEQUENCE [LARGE SCALE GENOMIC DNA]</scope>
    <source>
        <strain evidence="9 10">IMCC9719</strain>
    </source>
</reference>
<keyword evidence="4 8" id="KW-1003">Cell membrane</keyword>
<dbReference type="InterPro" id="IPR052017">
    <property type="entry name" value="TSUP"/>
</dbReference>
<evidence type="ECO:0000256" key="5">
    <source>
        <dbReference type="ARBA" id="ARBA00022692"/>
    </source>
</evidence>
<feature type="transmembrane region" description="Helical" evidence="8">
    <location>
        <begin position="88"/>
        <end position="107"/>
    </location>
</feature>
<accession>A0A317CFJ5</accession>
<dbReference type="Proteomes" id="UP000245506">
    <property type="component" value="Unassembled WGS sequence"/>
</dbReference>
<evidence type="ECO:0000256" key="4">
    <source>
        <dbReference type="ARBA" id="ARBA00022475"/>
    </source>
</evidence>
<evidence type="ECO:0000256" key="3">
    <source>
        <dbReference type="ARBA" id="ARBA00022448"/>
    </source>
</evidence>
<protein>
    <recommendedName>
        <fullName evidence="8">Probable membrane transporter protein</fullName>
    </recommendedName>
</protein>
<comment type="caution">
    <text evidence="9">The sequence shown here is derived from an EMBL/GenBank/DDBJ whole genome shotgun (WGS) entry which is preliminary data.</text>
</comment>
<comment type="similarity">
    <text evidence="2 8">Belongs to the 4-toluene sulfonate uptake permease (TSUP) (TC 2.A.102) family.</text>
</comment>
<dbReference type="PANTHER" id="PTHR30269">
    <property type="entry name" value="TRANSMEMBRANE PROTEIN YFCA"/>
    <property type="match status" value="1"/>
</dbReference>
<dbReference type="AlphaFoldDB" id="A0A317CFJ5"/>
<feature type="transmembrane region" description="Helical" evidence="8">
    <location>
        <begin position="45"/>
        <end position="67"/>
    </location>
</feature>
<proteinExistence type="inferred from homology"/>
<evidence type="ECO:0000256" key="8">
    <source>
        <dbReference type="RuleBase" id="RU363041"/>
    </source>
</evidence>
<evidence type="ECO:0000256" key="1">
    <source>
        <dbReference type="ARBA" id="ARBA00004651"/>
    </source>
</evidence>
<evidence type="ECO:0000256" key="2">
    <source>
        <dbReference type="ARBA" id="ARBA00009142"/>
    </source>
</evidence>
<dbReference type="Pfam" id="PF01925">
    <property type="entry name" value="TauE"/>
    <property type="match status" value="1"/>
</dbReference>
<feature type="transmembrane region" description="Helical" evidence="8">
    <location>
        <begin position="176"/>
        <end position="199"/>
    </location>
</feature>
<dbReference type="PANTHER" id="PTHR30269:SF37">
    <property type="entry name" value="MEMBRANE TRANSPORTER PROTEIN"/>
    <property type="match status" value="1"/>
</dbReference>
<keyword evidence="10" id="KW-1185">Reference proteome</keyword>
<comment type="subcellular location">
    <subcellularLocation>
        <location evidence="1 8">Cell membrane</location>
        <topology evidence="1 8">Multi-pass membrane protein</topology>
    </subcellularLocation>
</comment>
<dbReference type="EMBL" id="QGKL01000029">
    <property type="protein sequence ID" value="PWQ96173.1"/>
    <property type="molecule type" value="Genomic_DNA"/>
</dbReference>
<keyword evidence="6 8" id="KW-1133">Transmembrane helix</keyword>
<evidence type="ECO:0000256" key="6">
    <source>
        <dbReference type="ARBA" id="ARBA00022989"/>
    </source>
</evidence>
<dbReference type="InterPro" id="IPR002781">
    <property type="entry name" value="TM_pro_TauE-like"/>
</dbReference>
<keyword evidence="7 8" id="KW-0472">Membrane</keyword>
<feature type="transmembrane region" description="Helical" evidence="8">
    <location>
        <begin position="205"/>
        <end position="222"/>
    </location>
</feature>
<feature type="transmembrane region" description="Helical" evidence="8">
    <location>
        <begin position="113"/>
        <end position="130"/>
    </location>
</feature>
<keyword evidence="3" id="KW-0813">Transport</keyword>
<feature type="transmembrane region" description="Helical" evidence="8">
    <location>
        <begin position="234"/>
        <end position="256"/>
    </location>
</feature>
<dbReference type="GO" id="GO:0005886">
    <property type="term" value="C:plasma membrane"/>
    <property type="evidence" value="ECO:0007669"/>
    <property type="project" value="UniProtKB-SubCell"/>
</dbReference>
<organism evidence="9 10">
    <name type="scientific">Leucothrix arctica</name>
    <dbReference type="NCBI Taxonomy" id="1481894"/>
    <lineage>
        <taxon>Bacteria</taxon>
        <taxon>Pseudomonadati</taxon>
        <taxon>Pseudomonadota</taxon>
        <taxon>Gammaproteobacteria</taxon>
        <taxon>Thiotrichales</taxon>
        <taxon>Thiotrichaceae</taxon>
        <taxon>Leucothrix</taxon>
    </lineage>
</organism>
<evidence type="ECO:0000313" key="9">
    <source>
        <dbReference type="EMBL" id="PWQ96173.1"/>
    </source>
</evidence>
<keyword evidence="5 8" id="KW-0812">Transmembrane</keyword>
<evidence type="ECO:0000256" key="7">
    <source>
        <dbReference type="ARBA" id="ARBA00023136"/>
    </source>
</evidence>
<evidence type="ECO:0000313" key="10">
    <source>
        <dbReference type="Proteomes" id="UP000245506"/>
    </source>
</evidence>
<name>A0A317CFJ5_9GAMM</name>
<feature type="transmembrane region" description="Helical" evidence="8">
    <location>
        <begin position="21"/>
        <end position="39"/>
    </location>
</feature>
<sequence>MHNSHSPRLKPPRAAMDLSTTIIIISLVSICTSAITAVTGMGGGILLLAILPSLLPAKAVIPIHGAAQLSSNLSRFVLDIKETCVKPVLLFTAGSLFGAYFGTFFLAKVNLEIIPLLMSLFIIGIIWLPINKLLNLIPGKYFSLGVVQTALSLYVGATGPLSTSVLISDKYSSSQVIVSNAAINTVLNIMKLIVFFSLGFAFADYYLHISALIVCTTLGSYLGSKVRKRFNEQLVRTLLKTVITLFCIKNIAVYFYN</sequence>